<evidence type="ECO:0000313" key="9">
    <source>
        <dbReference type="EMBL" id="HIY79632.1"/>
    </source>
</evidence>
<keyword evidence="4 7" id="KW-0418">Kinase</keyword>
<dbReference type="CDD" id="cd01164">
    <property type="entry name" value="FruK_PfkB_like"/>
    <property type="match status" value="1"/>
</dbReference>
<evidence type="ECO:0000256" key="2">
    <source>
        <dbReference type="ARBA" id="ARBA00022679"/>
    </source>
</evidence>
<dbReference type="InterPro" id="IPR002173">
    <property type="entry name" value="Carboh/pur_kinase_PfkB_CS"/>
</dbReference>
<dbReference type="Pfam" id="PF00294">
    <property type="entry name" value="PfkB"/>
    <property type="match status" value="1"/>
</dbReference>
<dbReference type="NCBIfam" id="TIGR03168">
    <property type="entry name" value="1-PFK"/>
    <property type="match status" value="1"/>
</dbReference>
<evidence type="ECO:0000256" key="1">
    <source>
        <dbReference type="ARBA" id="ARBA00010688"/>
    </source>
</evidence>
<comment type="caution">
    <text evidence="9">The sequence shown here is derived from an EMBL/GenBank/DDBJ whole genome shotgun (WGS) entry which is preliminary data.</text>
</comment>
<proteinExistence type="inferred from homology"/>
<gene>
    <name evidence="9" type="ORF">IAA42_04255</name>
</gene>
<evidence type="ECO:0000256" key="5">
    <source>
        <dbReference type="ARBA" id="ARBA00022840"/>
    </source>
</evidence>
<reference evidence="9" key="2">
    <citation type="submission" date="2021-04" db="EMBL/GenBank/DDBJ databases">
        <authorList>
            <person name="Gilroy R."/>
        </authorList>
    </citation>
    <scope>NUCLEOTIDE SEQUENCE</scope>
    <source>
        <strain evidence="9">ChiHjej10B9-743</strain>
    </source>
</reference>
<name>A0A9D1ZBN0_9ACTN</name>
<dbReference type="GO" id="GO:0016052">
    <property type="term" value="P:carbohydrate catabolic process"/>
    <property type="evidence" value="ECO:0007669"/>
    <property type="project" value="UniProtKB-ARBA"/>
</dbReference>
<evidence type="ECO:0000256" key="4">
    <source>
        <dbReference type="ARBA" id="ARBA00022777"/>
    </source>
</evidence>
<evidence type="ECO:0000256" key="3">
    <source>
        <dbReference type="ARBA" id="ARBA00022741"/>
    </source>
</evidence>
<keyword evidence="5" id="KW-0067">ATP-binding</keyword>
<dbReference type="GO" id="GO:0005524">
    <property type="term" value="F:ATP binding"/>
    <property type="evidence" value="ECO:0007669"/>
    <property type="project" value="UniProtKB-KW"/>
</dbReference>
<accession>A0A9D1ZBN0</accession>
<dbReference type="Gene3D" id="3.40.1190.20">
    <property type="match status" value="1"/>
</dbReference>
<dbReference type="GO" id="GO:0044281">
    <property type="term" value="P:small molecule metabolic process"/>
    <property type="evidence" value="ECO:0007669"/>
    <property type="project" value="UniProtKB-ARBA"/>
</dbReference>
<dbReference type="Proteomes" id="UP000824133">
    <property type="component" value="Unassembled WGS sequence"/>
</dbReference>
<evidence type="ECO:0000259" key="8">
    <source>
        <dbReference type="Pfam" id="PF00294"/>
    </source>
</evidence>
<keyword evidence="2 6" id="KW-0808">Transferase</keyword>
<dbReference type="AlphaFoldDB" id="A0A9D1ZBN0"/>
<organism evidence="9 10">
    <name type="scientific">Candidatus Olsenella excrementavium</name>
    <dbReference type="NCBI Taxonomy" id="2838709"/>
    <lineage>
        <taxon>Bacteria</taxon>
        <taxon>Bacillati</taxon>
        <taxon>Actinomycetota</taxon>
        <taxon>Coriobacteriia</taxon>
        <taxon>Coriobacteriales</taxon>
        <taxon>Atopobiaceae</taxon>
        <taxon>Olsenella</taxon>
    </lineage>
</organism>
<dbReference type="SUPFAM" id="SSF53613">
    <property type="entry name" value="Ribokinase-like"/>
    <property type="match status" value="1"/>
</dbReference>
<dbReference type="PROSITE" id="PS00584">
    <property type="entry name" value="PFKB_KINASES_2"/>
    <property type="match status" value="1"/>
</dbReference>
<dbReference type="GO" id="GO:0005829">
    <property type="term" value="C:cytosol"/>
    <property type="evidence" value="ECO:0007669"/>
    <property type="project" value="TreeGrafter"/>
</dbReference>
<dbReference type="PANTHER" id="PTHR46566:SF5">
    <property type="entry name" value="1-PHOSPHOFRUCTOKINASE"/>
    <property type="match status" value="1"/>
</dbReference>
<dbReference type="PANTHER" id="PTHR46566">
    <property type="entry name" value="1-PHOSPHOFRUCTOKINASE-RELATED"/>
    <property type="match status" value="1"/>
</dbReference>
<dbReference type="PIRSF" id="PIRSF000535">
    <property type="entry name" value="1PFK/6PFK/LacC"/>
    <property type="match status" value="1"/>
</dbReference>
<dbReference type="GO" id="GO:0008443">
    <property type="term" value="F:phosphofructokinase activity"/>
    <property type="evidence" value="ECO:0007669"/>
    <property type="project" value="TreeGrafter"/>
</dbReference>
<sequence length="311" mass="32558">MISTVTLNASIDKAYQLACPLVDGTVMRVETCIDNAGGKGLNAARAAATCGEQVIATGFVGGNNGRLLCELLDADGIEHDFVHVESETRCCVNVLEPNGRSTEFLEPGRPVGSEEVARMCEKIAEVAERADVVTFNGSVPAGAGMNIYRELVSVVRAAGKPAILDTSGTLLVNSLEARPTMIKPNTDEIQAILGRKPESIDEIVAAAREVHEKCGIERVVVSLGGDGSVMACEEGVFRGRAPKIDVVNPVGSGDTMVGAFAVAIARGMSVEEQLAYAMSCASANCLSASTGHFDMGVANELRSRTSVERVA</sequence>
<dbReference type="PRINTS" id="PR00990">
    <property type="entry name" value="RIBOKINASE"/>
</dbReference>
<dbReference type="EMBL" id="DXCP01000033">
    <property type="protein sequence ID" value="HIY79632.1"/>
    <property type="molecule type" value="Genomic_DNA"/>
</dbReference>
<dbReference type="FunFam" id="3.40.1190.20:FF:000001">
    <property type="entry name" value="Phosphofructokinase"/>
    <property type="match status" value="1"/>
</dbReference>
<dbReference type="InterPro" id="IPR011611">
    <property type="entry name" value="PfkB_dom"/>
</dbReference>
<evidence type="ECO:0000256" key="6">
    <source>
        <dbReference type="PIRNR" id="PIRNR000535"/>
    </source>
</evidence>
<dbReference type="InterPro" id="IPR029056">
    <property type="entry name" value="Ribokinase-like"/>
</dbReference>
<feature type="domain" description="Carbohydrate kinase PfkB" evidence="8">
    <location>
        <begin position="7"/>
        <end position="291"/>
    </location>
</feature>
<evidence type="ECO:0000256" key="7">
    <source>
        <dbReference type="RuleBase" id="RU003704"/>
    </source>
</evidence>
<comment type="similarity">
    <text evidence="1 7">Belongs to the carbohydrate kinase PfkB family.</text>
</comment>
<dbReference type="InterPro" id="IPR017583">
    <property type="entry name" value="Tagatose/fructose_Pkinase"/>
</dbReference>
<keyword evidence="3" id="KW-0547">Nucleotide-binding</keyword>
<protein>
    <submittedName>
        <fullName evidence="9">1-phosphofructokinase family hexose kinase</fullName>
    </submittedName>
</protein>
<reference evidence="9" key="1">
    <citation type="journal article" date="2021" name="PeerJ">
        <title>Extensive microbial diversity within the chicken gut microbiome revealed by metagenomics and culture.</title>
        <authorList>
            <person name="Gilroy R."/>
            <person name="Ravi A."/>
            <person name="Getino M."/>
            <person name="Pursley I."/>
            <person name="Horton D.L."/>
            <person name="Alikhan N.F."/>
            <person name="Baker D."/>
            <person name="Gharbi K."/>
            <person name="Hall N."/>
            <person name="Watson M."/>
            <person name="Adriaenssens E.M."/>
            <person name="Foster-Nyarko E."/>
            <person name="Jarju S."/>
            <person name="Secka A."/>
            <person name="Antonio M."/>
            <person name="Oren A."/>
            <person name="Chaudhuri R.R."/>
            <person name="La Ragione R."/>
            <person name="Hildebrand F."/>
            <person name="Pallen M.J."/>
        </authorList>
    </citation>
    <scope>NUCLEOTIDE SEQUENCE</scope>
    <source>
        <strain evidence="9">ChiHjej10B9-743</strain>
    </source>
</reference>
<dbReference type="InterPro" id="IPR002139">
    <property type="entry name" value="Ribo/fructo_kinase"/>
</dbReference>
<evidence type="ECO:0000313" key="10">
    <source>
        <dbReference type="Proteomes" id="UP000824133"/>
    </source>
</evidence>